<dbReference type="PANTHER" id="PTHR38123">
    <property type="entry name" value="CELL WALL SERINE-THREONINE-RICH GALACTOMANNOPROTEIN MP1 (AFU_ORTHOLOGUE AFUA_4G03240)"/>
    <property type="match status" value="1"/>
</dbReference>
<proteinExistence type="predicted"/>
<evidence type="ECO:0000256" key="1">
    <source>
        <dbReference type="SAM" id="SignalP"/>
    </source>
</evidence>
<dbReference type="EMBL" id="JBFXLT010000066">
    <property type="protein sequence ID" value="KAL2810797.1"/>
    <property type="molecule type" value="Genomic_DNA"/>
</dbReference>
<dbReference type="Pfam" id="PF12296">
    <property type="entry name" value="HsbA"/>
    <property type="match status" value="1"/>
</dbReference>
<name>A0ABR4H5V6_9EURO</name>
<reference evidence="2 3" key="1">
    <citation type="submission" date="2024-07" db="EMBL/GenBank/DDBJ databases">
        <title>Section-level genome sequencing and comparative genomics of Aspergillus sections Usti and Cavernicolus.</title>
        <authorList>
            <consortium name="Lawrence Berkeley National Laboratory"/>
            <person name="Nybo J.L."/>
            <person name="Vesth T.C."/>
            <person name="Theobald S."/>
            <person name="Frisvad J.C."/>
            <person name="Larsen T.O."/>
            <person name="Kjaerboelling I."/>
            <person name="Rothschild-Mancinelli K."/>
            <person name="Lyhne E.K."/>
            <person name="Kogle M.E."/>
            <person name="Barry K."/>
            <person name="Clum A."/>
            <person name="Na H."/>
            <person name="Ledsgaard L."/>
            <person name="Lin J."/>
            <person name="Lipzen A."/>
            <person name="Kuo A."/>
            <person name="Riley R."/>
            <person name="Mondo S."/>
            <person name="Labutti K."/>
            <person name="Haridas S."/>
            <person name="Pangalinan J."/>
            <person name="Salamov A.A."/>
            <person name="Simmons B.A."/>
            <person name="Magnuson J.K."/>
            <person name="Chen J."/>
            <person name="Drula E."/>
            <person name="Henrissat B."/>
            <person name="Wiebenga A."/>
            <person name="Lubbers R.J."/>
            <person name="Gomes A.C."/>
            <person name="Makela M.R."/>
            <person name="Stajich J."/>
            <person name="Grigoriev I.V."/>
            <person name="Mortensen U.H."/>
            <person name="De Vries R.P."/>
            <person name="Baker S.E."/>
            <person name="Andersen M.R."/>
        </authorList>
    </citation>
    <scope>NUCLEOTIDE SEQUENCE [LARGE SCALE GENOMIC DNA]</scope>
    <source>
        <strain evidence="2 3">CBS 588.65</strain>
    </source>
</reference>
<comment type="caution">
    <text evidence="2">The sequence shown here is derived from an EMBL/GenBank/DDBJ whole genome shotgun (WGS) entry which is preliminary data.</text>
</comment>
<feature type="signal peptide" evidence="1">
    <location>
        <begin position="1"/>
        <end position="16"/>
    </location>
</feature>
<keyword evidence="3" id="KW-1185">Reference proteome</keyword>
<sequence length="203" mass="21832">MLSLTQLFIFTLSATATSHVLLQRDTTALSILEDITTETRALNYLLTSFEPGDSTSSLESSFSDLITTIEASATTLEETPTLSLDEAESLGDPALALRTQITSVTETLVERKPDFVDSGTAGTIKSLLESFDTAATELMAVYVSKFPEELNLTAGFLDAITDPIGEAVAEYADVEDDDNHGTDLDSGGESDGQQPLVIYWNTF</sequence>
<dbReference type="Proteomes" id="UP001610334">
    <property type="component" value="Unassembled WGS sequence"/>
</dbReference>
<feature type="chain" id="PRO_5045558541" evidence="1">
    <location>
        <begin position="17"/>
        <end position="203"/>
    </location>
</feature>
<dbReference type="PANTHER" id="PTHR38123:SF6">
    <property type="entry name" value="CELL WALL SERINE-THREONINE-RICH GALACTOMANNOPROTEIN MP1 (AFU_ORTHOLOGUE AFUA_4G03240)"/>
    <property type="match status" value="1"/>
</dbReference>
<evidence type="ECO:0000313" key="3">
    <source>
        <dbReference type="Proteomes" id="UP001610334"/>
    </source>
</evidence>
<protein>
    <submittedName>
        <fullName evidence="2">Hydrophobic surface binding protein A-domain-containing protein</fullName>
    </submittedName>
</protein>
<dbReference type="Gene3D" id="1.20.1280.140">
    <property type="match status" value="1"/>
</dbReference>
<dbReference type="InterPro" id="IPR021054">
    <property type="entry name" value="Cell_wall_mannoprotein_1"/>
</dbReference>
<keyword evidence="1" id="KW-0732">Signal</keyword>
<evidence type="ECO:0000313" key="2">
    <source>
        <dbReference type="EMBL" id="KAL2810797.1"/>
    </source>
</evidence>
<accession>A0ABR4H5V6</accession>
<gene>
    <name evidence="2" type="ORF">BJX63DRAFT_433893</name>
</gene>
<organism evidence="2 3">
    <name type="scientific">Aspergillus granulosus</name>
    <dbReference type="NCBI Taxonomy" id="176169"/>
    <lineage>
        <taxon>Eukaryota</taxon>
        <taxon>Fungi</taxon>
        <taxon>Dikarya</taxon>
        <taxon>Ascomycota</taxon>
        <taxon>Pezizomycotina</taxon>
        <taxon>Eurotiomycetes</taxon>
        <taxon>Eurotiomycetidae</taxon>
        <taxon>Eurotiales</taxon>
        <taxon>Aspergillaceae</taxon>
        <taxon>Aspergillus</taxon>
        <taxon>Aspergillus subgen. Nidulantes</taxon>
    </lineage>
</organism>